<dbReference type="InterPro" id="IPR029063">
    <property type="entry name" value="SAM-dependent_MTases_sf"/>
</dbReference>
<evidence type="ECO:0000256" key="1">
    <source>
        <dbReference type="ARBA" id="ARBA00022603"/>
    </source>
</evidence>
<comment type="caution">
    <text evidence="4">The sequence shown here is derived from an EMBL/GenBank/DDBJ whole genome shotgun (WGS) entry which is preliminary data.</text>
</comment>
<organism evidence="4 5">
    <name type="scientific">Neobacillus kokaensis</name>
    <dbReference type="NCBI Taxonomy" id="2759023"/>
    <lineage>
        <taxon>Bacteria</taxon>
        <taxon>Bacillati</taxon>
        <taxon>Bacillota</taxon>
        <taxon>Bacilli</taxon>
        <taxon>Bacillales</taxon>
        <taxon>Bacillaceae</taxon>
        <taxon>Neobacillus</taxon>
    </lineage>
</organism>
<reference evidence="4 5" key="1">
    <citation type="journal article" date="2022" name="Int. J. Syst. Evol. Microbiol.">
        <title>Neobacillus kokaensis sp. nov., isolated from soil.</title>
        <authorList>
            <person name="Yuki K."/>
            <person name="Matsubara H."/>
            <person name="Yamaguchi S."/>
        </authorList>
    </citation>
    <scope>NUCLEOTIDE SEQUENCE [LARGE SCALE GENOMIC DNA]</scope>
    <source>
        <strain evidence="4 5">LOB 377</strain>
    </source>
</reference>
<keyword evidence="5" id="KW-1185">Reference proteome</keyword>
<dbReference type="Pfam" id="PF13649">
    <property type="entry name" value="Methyltransf_25"/>
    <property type="match status" value="1"/>
</dbReference>
<dbReference type="GO" id="GO:0032259">
    <property type="term" value="P:methylation"/>
    <property type="evidence" value="ECO:0007669"/>
    <property type="project" value="UniProtKB-KW"/>
</dbReference>
<dbReference type="CDD" id="cd02440">
    <property type="entry name" value="AdoMet_MTases"/>
    <property type="match status" value="1"/>
</dbReference>
<dbReference type="InterPro" id="IPR041698">
    <property type="entry name" value="Methyltransf_25"/>
</dbReference>
<name>A0ABQ3MZ04_9BACI</name>
<gene>
    <name evidence="4" type="ORF">AM1BK_06140</name>
</gene>
<dbReference type="Gene3D" id="3.40.50.150">
    <property type="entry name" value="Vaccinia Virus protein VP39"/>
    <property type="match status" value="1"/>
</dbReference>
<dbReference type="SUPFAM" id="SSF53335">
    <property type="entry name" value="S-adenosyl-L-methionine-dependent methyltransferases"/>
    <property type="match status" value="1"/>
</dbReference>
<keyword evidence="1 4" id="KW-0489">Methyltransferase</keyword>
<feature type="domain" description="Methyltransferase" evidence="3">
    <location>
        <begin position="47"/>
        <end position="142"/>
    </location>
</feature>
<sequence length="255" mass="29420">MSYKQFAYLYDELMSEAPYDEWVRFVKEKLVSYSSLNDSSPTEPLRILDLACGTGELSVRFAKEEFQVIGVDLSEDMLMVAKKKADTEGLAIPFYQQDMVELEGLGQFDVIGIFCDSLNYLKSEQQVRDTFSRAAAHLQQGGLLIFDVHSLYKVNEVFLEQTYAFSDDPISYIWNSFPGDDPNSVEHELSFFVLDEKTGKYDRIDELHYQRTYSVEQYSGWLEEAGFKLLEVNADFEHIAPQADSERIFYIAEKK</sequence>
<dbReference type="Gene3D" id="2.20.25.110">
    <property type="entry name" value="S-adenosyl-L-methionine-dependent methyltransferases"/>
    <property type="match status" value="1"/>
</dbReference>
<protein>
    <submittedName>
        <fullName evidence="4">Methyltransferase</fullName>
    </submittedName>
</protein>
<accession>A0ABQ3MZ04</accession>
<evidence type="ECO:0000256" key="2">
    <source>
        <dbReference type="ARBA" id="ARBA00022679"/>
    </source>
</evidence>
<evidence type="ECO:0000313" key="4">
    <source>
        <dbReference type="EMBL" id="GHH97071.1"/>
    </source>
</evidence>
<dbReference type="Proteomes" id="UP000637074">
    <property type="component" value="Unassembled WGS sequence"/>
</dbReference>
<dbReference type="GO" id="GO:0008168">
    <property type="term" value="F:methyltransferase activity"/>
    <property type="evidence" value="ECO:0007669"/>
    <property type="project" value="UniProtKB-KW"/>
</dbReference>
<dbReference type="PANTHER" id="PTHR43861">
    <property type="entry name" value="TRANS-ACONITATE 2-METHYLTRANSFERASE-RELATED"/>
    <property type="match status" value="1"/>
</dbReference>
<evidence type="ECO:0000259" key="3">
    <source>
        <dbReference type="Pfam" id="PF13649"/>
    </source>
</evidence>
<dbReference type="EMBL" id="BNDS01000002">
    <property type="protein sequence ID" value="GHH97071.1"/>
    <property type="molecule type" value="Genomic_DNA"/>
</dbReference>
<evidence type="ECO:0000313" key="5">
    <source>
        <dbReference type="Proteomes" id="UP000637074"/>
    </source>
</evidence>
<keyword evidence="2" id="KW-0808">Transferase</keyword>
<dbReference type="RefSeq" id="WP_191269569.1">
    <property type="nucleotide sequence ID" value="NZ_BNDS01000002.1"/>
</dbReference>
<proteinExistence type="predicted"/>
<dbReference type="PANTHER" id="PTHR43861:SF1">
    <property type="entry name" value="TRANS-ACONITATE 2-METHYLTRANSFERASE"/>
    <property type="match status" value="1"/>
</dbReference>